<feature type="signal peptide" evidence="10">
    <location>
        <begin position="1"/>
        <end position="33"/>
    </location>
</feature>
<comment type="caution">
    <text evidence="11">The sequence shown here is derived from an EMBL/GenBank/DDBJ whole genome shotgun (WGS) entry which is preliminary data.</text>
</comment>
<comment type="domain">
    <text evidence="10">Consists of 16-stranded beta-barrel sheets, with large surface-exposed loops, that form a transmembrane pore at the center of each barrel. The pore is partially ocluded by a peptide loop that folds into the pore lumen.</text>
</comment>
<evidence type="ECO:0000256" key="4">
    <source>
        <dbReference type="ARBA" id="ARBA00022692"/>
    </source>
</evidence>
<evidence type="ECO:0000256" key="10">
    <source>
        <dbReference type="RuleBase" id="RU364005"/>
    </source>
</evidence>
<comment type="similarity">
    <text evidence="1 10">Belongs to the alphaproteobacteria porin family.</text>
</comment>
<keyword evidence="7 10" id="KW-0626">Porin</keyword>
<reference evidence="11" key="1">
    <citation type="submission" date="2021-02" db="EMBL/GenBank/DDBJ databases">
        <title>Genomic Encyclopedia of Type Strains, Phase IV (KMG-V): Genome sequencing to study the core and pangenomes of soil and plant-associated prokaryotes.</title>
        <authorList>
            <person name="Whitman W."/>
        </authorList>
    </citation>
    <scope>NUCLEOTIDE SEQUENCE</scope>
    <source>
        <strain evidence="11">USDA 406</strain>
    </source>
</reference>
<dbReference type="Pfam" id="PF02530">
    <property type="entry name" value="Porin_2"/>
    <property type="match status" value="1"/>
</dbReference>
<evidence type="ECO:0000256" key="8">
    <source>
        <dbReference type="ARBA" id="ARBA00023136"/>
    </source>
</evidence>
<dbReference type="AlphaFoldDB" id="A0A8I1YHJ1"/>
<dbReference type="GO" id="GO:0009279">
    <property type="term" value="C:cell outer membrane"/>
    <property type="evidence" value="ECO:0007669"/>
    <property type="project" value="UniProtKB-SubCell"/>
</dbReference>
<dbReference type="GO" id="GO:0006811">
    <property type="term" value="P:monoatomic ion transport"/>
    <property type="evidence" value="ECO:0007669"/>
    <property type="project" value="UniProtKB-KW"/>
</dbReference>
<name>A0A8I1YHJ1_BRAEL</name>
<dbReference type="RefSeq" id="WP_245164060.1">
    <property type="nucleotide sequence ID" value="NZ_JAFICZ010000001.1"/>
</dbReference>
<dbReference type="GO" id="GO:0015288">
    <property type="term" value="F:porin activity"/>
    <property type="evidence" value="ECO:0007669"/>
    <property type="project" value="UniProtKB-KW"/>
</dbReference>
<keyword evidence="2 10" id="KW-0813">Transport</keyword>
<gene>
    <name evidence="11" type="ORF">JOH49_009560</name>
</gene>
<keyword evidence="5 10" id="KW-0732">Signal</keyword>
<comment type="subcellular location">
    <subcellularLocation>
        <location evidence="10">Cell outer membrane</location>
        <topology evidence="10">Multi-pass membrane protein</topology>
    </subcellularLocation>
</comment>
<accession>A0A8I1YHJ1</accession>
<dbReference type="GO" id="GO:0046930">
    <property type="term" value="C:pore complex"/>
    <property type="evidence" value="ECO:0007669"/>
    <property type="project" value="UniProtKB-KW"/>
</dbReference>
<comment type="function">
    <text evidence="10">Forms passive diffusion pores that allow small molecular weight hydrophilic materials across the outer membrane.</text>
</comment>
<proteinExistence type="inferred from homology"/>
<organism evidence="11 12">
    <name type="scientific">Bradyrhizobium elkanii</name>
    <dbReference type="NCBI Taxonomy" id="29448"/>
    <lineage>
        <taxon>Bacteria</taxon>
        <taxon>Pseudomonadati</taxon>
        <taxon>Pseudomonadota</taxon>
        <taxon>Alphaproteobacteria</taxon>
        <taxon>Hyphomicrobiales</taxon>
        <taxon>Nitrobacteraceae</taxon>
        <taxon>Bradyrhizobium</taxon>
    </lineage>
</organism>
<evidence type="ECO:0000256" key="6">
    <source>
        <dbReference type="ARBA" id="ARBA00023065"/>
    </source>
</evidence>
<keyword evidence="4 10" id="KW-0812">Transmembrane</keyword>
<evidence type="ECO:0000313" key="11">
    <source>
        <dbReference type="EMBL" id="MBP1299807.1"/>
    </source>
</evidence>
<evidence type="ECO:0000256" key="1">
    <source>
        <dbReference type="ARBA" id="ARBA00009521"/>
    </source>
</evidence>
<keyword evidence="8 10" id="KW-0472">Membrane</keyword>
<dbReference type="InterPro" id="IPR003684">
    <property type="entry name" value="Porin_alphabac"/>
</dbReference>
<feature type="chain" id="PRO_5034325094" description="Porin" evidence="10">
    <location>
        <begin position="34"/>
        <end position="524"/>
    </location>
</feature>
<keyword evidence="3 10" id="KW-1134">Transmembrane beta strand</keyword>
<dbReference type="EMBL" id="JAFICZ010000001">
    <property type="protein sequence ID" value="MBP1299807.1"/>
    <property type="molecule type" value="Genomic_DNA"/>
</dbReference>
<evidence type="ECO:0000256" key="3">
    <source>
        <dbReference type="ARBA" id="ARBA00022452"/>
    </source>
</evidence>
<keyword evidence="9 10" id="KW-0998">Cell outer membrane</keyword>
<evidence type="ECO:0000256" key="5">
    <source>
        <dbReference type="ARBA" id="ARBA00022729"/>
    </source>
</evidence>
<dbReference type="Proteomes" id="UP000673383">
    <property type="component" value="Unassembled WGS sequence"/>
</dbReference>
<keyword evidence="6 10" id="KW-0406">Ion transport</keyword>
<evidence type="ECO:0000256" key="7">
    <source>
        <dbReference type="ARBA" id="ARBA00023114"/>
    </source>
</evidence>
<sequence>MTFSNMSFGSHRTIKQVVLTPTAALVALGGAQAADLPVKAKAIEYVKVCSLYGAGFYYVPGSDTCIKLGGFVRADATLGSYSFGMTPVSGPAGANNRLSPAYAARARIDLTMDTRTATEYGMLRTFFETTLNWVSGSYTAAGNGSTVYQSIGGVPAPANAGAGNVGYGSVGVYFAFIQFAGFTIGKAVSQYSSPWVQYPAGNFDGLPGSGGNNTGVNQVTYTADFGQGITATASLQDPTAYYQRNIWNTTYATSAGIVTGVYGSPSFGGTMAPDLVGMMRVDQAWGLFQASVAAHNNHAAYYGADETSGHASDRWGWAGQLALSIKNIPTGAGDTINLQAAYANGAINFGINENIPASWARYGNSARAGAYQSIGLAGIADAIYSGTTAATGTALQLTTTYGFNAGYTHNWNPYWNTAFYGGWAAVRYTDSAKAQICGSSGMAALGLTGACNPDFNIAGVGTVTRWSPVKNLTFLAELDATFLDQKYSGMIRAPAVAGVGKPAAAYELRNQSALVGLLRVQRNW</sequence>
<protein>
    <recommendedName>
        <fullName evidence="10">Porin</fullName>
    </recommendedName>
</protein>
<evidence type="ECO:0000256" key="9">
    <source>
        <dbReference type="ARBA" id="ARBA00023237"/>
    </source>
</evidence>
<evidence type="ECO:0000256" key="2">
    <source>
        <dbReference type="ARBA" id="ARBA00022448"/>
    </source>
</evidence>
<evidence type="ECO:0000313" key="12">
    <source>
        <dbReference type="Proteomes" id="UP000673383"/>
    </source>
</evidence>